<dbReference type="InterPro" id="IPR047798">
    <property type="entry name" value="BPSS1780-like"/>
</dbReference>
<keyword evidence="1" id="KW-1133">Transmembrane helix</keyword>
<accession>A0A2Z6DVN1</accession>
<name>A0A2Z6DVN1_HYDTE</name>
<dbReference type="RefSeq" id="WP_119334329.1">
    <property type="nucleotide sequence ID" value="NZ_AP018558.1"/>
</dbReference>
<dbReference type="NCBIfam" id="NF041043">
    <property type="entry name" value="BPSS1780_fam"/>
    <property type="match status" value="1"/>
</dbReference>
<feature type="transmembrane region" description="Helical" evidence="1">
    <location>
        <begin position="190"/>
        <end position="215"/>
    </location>
</feature>
<feature type="transmembrane region" description="Helical" evidence="1">
    <location>
        <begin position="147"/>
        <end position="169"/>
    </location>
</feature>
<protein>
    <recommendedName>
        <fullName evidence="4">Transmembrane protein</fullName>
    </recommendedName>
</protein>
<sequence>MRTPTLSFADGWRWTRDAFRLWRRAPALTAYVSFGYLLLLLLLSAVPLFGQFLAAVAMPILQMGVLAGMRAAERGLRPGPEVLFEGFKGPWQALAAVGALNFIANLLLLLVLSLTMGEMALFRPMVMQPEALDGAMAMGTAFDPMPILIFLLLSLPITAAYWFAPPLIAWHHVPWPKALFFSFYACLRNWAPLLAWTIAMALILTAAGVVVALLASLVHPMLFTVALFLLPLVFVPVLFAGYYRQVDELFLP</sequence>
<feature type="transmembrane region" description="Helical" evidence="1">
    <location>
        <begin position="21"/>
        <end position="46"/>
    </location>
</feature>
<feature type="transmembrane region" description="Helical" evidence="1">
    <location>
        <begin position="221"/>
        <end position="243"/>
    </location>
</feature>
<gene>
    <name evidence="2" type="ORF">HPTL_0222</name>
</gene>
<dbReference type="Proteomes" id="UP000262004">
    <property type="component" value="Chromosome"/>
</dbReference>
<evidence type="ECO:0008006" key="4">
    <source>
        <dbReference type="Google" id="ProtNLM"/>
    </source>
</evidence>
<organism evidence="2 3">
    <name type="scientific">Hydrogenophilus thermoluteolus</name>
    <name type="common">Pseudomonas hydrogenothermophila</name>
    <dbReference type="NCBI Taxonomy" id="297"/>
    <lineage>
        <taxon>Bacteria</taxon>
        <taxon>Pseudomonadati</taxon>
        <taxon>Pseudomonadota</taxon>
        <taxon>Hydrogenophilia</taxon>
        <taxon>Hydrogenophilales</taxon>
        <taxon>Hydrogenophilaceae</taxon>
        <taxon>Hydrogenophilus</taxon>
    </lineage>
</organism>
<reference evidence="2 3" key="1">
    <citation type="submission" date="2018-04" db="EMBL/GenBank/DDBJ databases">
        <title>Complete genome sequence of Hydrogenophilus thermoluteolus TH-1.</title>
        <authorList>
            <person name="Arai H."/>
        </authorList>
    </citation>
    <scope>NUCLEOTIDE SEQUENCE [LARGE SCALE GENOMIC DNA]</scope>
    <source>
        <strain evidence="2 3">TH-1</strain>
    </source>
</reference>
<proteinExistence type="predicted"/>
<keyword evidence="1" id="KW-0812">Transmembrane</keyword>
<feature type="transmembrane region" description="Helical" evidence="1">
    <location>
        <begin position="93"/>
        <end position="116"/>
    </location>
</feature>
<evidence type="ECO:0000313" key="3">
    <source>
        <dbReference type="Proteomes" id="UP000262004"/>
    </source>
</evidence>
<dbReference type="AlphaFoldDB" id="A0A2Z6DVN1"/>
<keyword evidence="1" id="KW-0472">Membrane</keyword>
<evidence type="ECO:0000313" key="2">
    <source>
        <dbReference type="EMBL" id="BBD76492.1"/>
    </source>
</evidence>
<dbReference type="EMBL" id="AP018558">
    <property type="protein sequence ID" value="BBD76492.1"/>
    <property type="molecule type" value="Genomic_DNA"/>
</dbReference>
<keyword evidence="3" id="KW-1185">Reference proteome</keyword>
<dbReference type="OrthoDB" id="5298483at2"/>
<evidence type="ECO:0000256" key="1">
    <source>
        <dbReference type="SAM" id="Phobius"/>
    </source>
</evidence>
<dbReference type="KEGG" id="htl:HPTL_0222"/>